<dbReference type="EMBL" id="CAJJDM010000006">
    <property type="protein sequence ID" value="CAD8045252.1"/>
    <property type="molecule type" value="Genomic_DNA"/>
</dbReference>
<feature type="chain" id="PRO_5035714886" evidence="2">
    <location>
        <begin position="19"/>
        <end position="110"/>
    </location>
</feature>
<name>A0A8S1JRJ6_PARPR</name>
<accession>A0A8S1JRJ6</accession>
<evidence type="ECO:0000313" key="4">
    <source>
        <dbReference type="Proteomes" id="UP000688137"/>
    </source>
</evidence>
<keyword evidence="4" id="KW-1185">Reference proteome</keyword>
<reference evidence="3" key="1">
    <citation type="submission" date="2021-01" db="EMBL/GenBank/DDBJ databases">
        <authorList>
            <consortium name="Genoscope - CEA"/>
            <person name="William W."/>
        </authorList>
    </citation>
    <scope>NUCLEOTIDE SEQUENCE</scope>
</reference>
<proteinExistence type="predicted"/>
<evidence type="ECO:0000256" key="1">
    <source>
        <dbReference type="SAM" id="MobiDB-lite"/>
    </source>
</evidence>
<feature type="compositionally biased region" description="Polar residues" evidence="1">
    <location>
        <begin position="60"/>
        <end position="77"/>
    </location>
</feature>
<comment type="caution">
    <text evidence="3">The sequence shown here is derived from an EMBL/GenBank/DDBJ whole genome shotgun (WGS) entry which is preliminary data.</text>
</comment>
<protein>
    <submittedName>
        <fullName evidence="3">Uncharacterized protein</fullName>
    </submittedName>
</protein>
<sequence length="110" mass="12056">MRIVVLVFMMMLIMLSEQRKHFMGEQEIHNAAAPPTAKPAPPTAKPSTSSPQPPPQSTQINNSTAINNGPTKEQLQAANPARNIWQRLFGQLDSVQITAVMIVITSILII</sequence>
<feature type="region of interest" description="Disordered" evidence="1">
    <location>
        <begin position="25"/>
        <end position="77"/>
    </location>
</feature>
<evidence type="ECO:0000313" key="3">
    <source>
        <dbReference type="EMBL" id="CAD8045252.1"/>
    </source>
</evidence>
<keyword evidence="2" id="KW-0732">Signal</keyword>
<dbReference type="AlphaFoldDB" id="A0A8S1JRJ6"/>
<organism evidence="3 4">
    <name type="scientific">Paramecium primaurelia</name>
    <dbReference type="NCBI Taxonomy" id="5886"/>
    <lineage>
        <taxon>Eukaryota</taxon>
        <taxon>Sar</taxon>
        <taxon>Alveolata</taxon>
        <taxon>Ciliophora</taxon>
        <taxon>Intramacronucleata</taxon>
        <taxon>Oligohymenophorea</taxon>
        <taxon>Peniculida</taxon>
        <taxon>Parameciidae</taxon>
        <taxon>Paramecium</taxon>
    </lineage>
</organism>
<gene>
    <name evidence="3" type="ORF">PPRIM_AZ9-3.1.T0090278</name>
</gene>
<feature type="signal peptide" evidence="2">
    <location>
        <begin position="1"/>
        <end position="18"/>
    </location>
</feature>
<dbReference type="OMA" id="EQRKHFM"/>
<dbReference type="Proteomes" id="UP000688137">
    <property type="component" value="Unassembled WGS sequence"/>
</dbReference>
<evidence type="ECO:0000256" key="2">
    <source>
        <dbReference type="SAM" id="SignalP"/>
    </source>
</evidence>